<feature type="compositionally biased region" description="Basic and acidic residues" evidence="1">
    <location>
        <begin position="40"/>
        <end position="51"/>
    </location>
</feature>
<organism evidence="2">
    <name type="scientific">Arundo donax</name>
    <name type="common">Giant reed</name>
    <name type="synonym">Donax arundinaceus</name>
    <dbReference type="NCBI Taxonomy" id="35708"/>
    <lineage>
        <taxon>Eukaryota</taxon>
        <taxon>Viridiplantae</taxon>
        <taxon>Streptophyta</taxon>
        <taxon>Embryophyta</taxon>
        <taxon>Tracheophyta</taxon>
        <taxon>Spermatophyta</taxon>
        <taxon>Magnoliopsida</taxon>
        <taxon>Liliopsida</taxon>
        <taxon>Poales</taxon>
        <taxon>Poaceae</taxon>
        <taxon>PACMAD clade</taxon>
        <taxon>Arundinoideae</taxon>
        <taxon>Arundineae</taxon>
        <taxon>Arundo</taxon>
    </lineage>
</organism>
<protein>
    <submittedName>
        <fullName evidence="2">Uncharacterized protein</fullName>
    </submittedName>
</protein>
<name>A0A0A9CTZ5_ARUDO</name>
<dbReference type="EMBL" id="GBRH01221030">
    <property type="protein sequence ID" value="JAD76865.1"/>
    <property type="molecule type" value="Transcribed_RNA"/>
</dbReference>
<feature type="compositionally biased region" description="Basic and acidic residues" evidence="1">
    <location>
        <begin position="1"/>
        <end position="16"/>
    </location>
</feature>
<reference evidence="2" key="2">
    <citation type="journal article" date="2015" name="Data Brief">
        <title>Shoot transcriptome of the giant reed, Arundo donax.</title>
        <authorList>
            <person name="Barrero R.A."/>
            <person name="Guerrero F.D."/>
            <person name="Moolhuijzen P."/>
            <person name="Goolsby J.A."/>
            <person name="Tidwell J."/>
            <person name="Bellgard S.E."/>
            <person name="Bellgard M.I."/>
        </authorList>
    </citation>
    <scope>NUCLEOTIDE SEQUENCE</scope>
    <source>
        <tissue evidence="2">Shoot tissue taken approximately 20 cm above the soil surface</tissue>
    </source>
</reference>
<accession>A0A0A9CTZ5</accession>
<dbReference type="AlphaFoldDB" id="A0A0A9CTZ5"/>
<evidence type="ECO:0000313" key="2">
    <source>
        <dbReference type="EMBL" id="JAD76865.1"/>
    </source>
</evidence>
<feature type="region of interest" description="Disordered" evidence="1">
    <location>
        <begin position="1"/>
        <end position="51"/>
    </location>
</feature>
<reference evidence="2" key="1">
    <citation type="submission" date="2014-09" db="EMBL/GenBank/DDBJ databases">
        <authorList>
            <person name="Magalhaes I.L.F."/>
            <person name="Oliveira U."/>
            <person name="Santos F.R."/>
            <person name="Vidigal T.H.D.A."/>
            <person name="Brescovit A.D."/>
            <person name="Santos A.J."/>
        </authorList>
    </citation>
    <scope>NUCLEOTIDE SEQUENCE</scope>
    <source>
        <tissue evidence="2">Shoot tissue taken approximately 20 cm above the soil surface</tissue>
    </source>
</reference>
<proteinExistence type="predicted"/>
<evidence type="ECO:0000256" key="1">
    <source>
        <dbReference type="SAM" id="MobiDB-lite"/>
    </source>
</evidence>
<sequence length="94" mass="10513">MENESRKEKEADDSTPHRRRKVGLKFAPKVLPKRAPKATPKTEPHKENEGVTIDKKILIGLRSLQSTDALGSRAKVEKQGDYGSNSVFLMIILT</sequence>